<accession>A0A285ZZV5</accession>
<dbReference type="AlphaFoldDB" id="A0A285ZZV5"/>
<proteinExistence type="predicted"/>
<gene>
    <name evidence="2" type="ORF">SAMN06297358_2106</name>
</gene>
<dbReference type="Proteomes" id="UP000219281">
    <property type="component" value="Unassembled WGS sequence"/>
</dbReference>
<evidence type="ECO:0000313" key="2">
    <source>
        <dbReference type="EMBL" id="SOD15131.1"/>
    </source>
</evidence>
<name>A0A285ZZV5_9SPHI</name>
<feature type="region of interest" description="Disordered" evidence="1">
    <location>
        <begin position="1"/>
        <end position="25"/>
    </location>
</feature>
<protein>
    <submittedName>
        <fullName evidence="2">Uncharacterized protein</fullName>
    </submittedName>
</protein>
<organism evidence="2 3">
    <name type="scientific">Pedobacter xixiisoli</name>
    <dbReference type="NCBI Taxonomy" id="1476464"/>
    <lineage>
        <taxon>Bacteria</taxon>
        <taxon>Pseudomonadati</taxon>
        <taxon>Bacteroidota</taxon>
        <taxon>Sphingobacteriia</taxon>
        <taxon>Sphingobacteriales</taxon>
        <taxon>Sphingobacteriaceae</taxon>
        <taxon>Pedobacter</taxon>
    </lineage>
</organism>
<evidence type="ECO:0000256" key="1">
    <source>
        <dbReference type="SAM" id="MobiDB-lite"/>
    </source>
</evidence>
<reference evidence="3" key="1">
    <citation type="submission" date="2017-09" db="EMBL/GenBank/DDBJ databases">
        <authorList>
            <person name="Varghese N."/>
            <person name="Submissions S."/>
        </authorList>
    </citation>
    <scope>NUCLEOTIDE SEQUENCE [LARGE SCALE GENOMIC DNA]</scope>
    <source>
        <strain evidence="3">CGMCC 1.12803</strain>
    </source>
</reference>
<sequence length="79" mass="8549">MTGKGKGKGSAGIPPPTPSKGGHGQCKVELTLLNTKDGLSLSPFKEFNKSSVKNKKLFERSEFFLFSGTFEFLGEKVQP</sequence>
<dbReference type="EMBL" id="OCMT01000002">
    <property type="protein sequence ID" value="SOD15131.1"/>
    <property type="molecule type" value="Genomic_DNA"/>
</dbReference>
<keyword evidence="3" id="KW-1185">Reference proteome</keyword>
<evidence type="ECO:0000313" key="3">
    <source>
        <dbReference type="Proteomes" id="UP000219281"/>
    </source>
</evidence>